<keyword evidence="1" id="KW-0472">Membrane</keyword>
<feature type="transmembrane region" description="Helical" evidence="1">
    <location>
        <begin position="46"/>
        <end position="66"/>
    </location>
</feature>
<evidence type="ECO:0000313" key="2">
    <source>
        <dbReference type="EMBL" id="MBH5321616.1"/>
    </source>
</evidence>
<sequence>MIEASYFAYLIIAIAMTGWVARTLSVNGEVFLVDCFGHDEVLARSTNHLLVVGFYLVNIGFILLTISLGSEPTTYAEAIRFVATKVGLAVLVLGCWHFFNMRAIALYGRKVGRWVREQKGDLALAD</sequence>
<gene>
    <name evidence="2" type="ORF">I5L03_03330</name>
</gene>
<dbReference type="EMBL" id="JAEANY010000001">
    <property type="protein sequence ID" value="MBH5321616.1"/>
    <property type="molecule type" value="Genomic_DNA"/>
</dbReference>
<evidence type="ECO:0000256" key="1">
    <source>
        <dbReference type="SAM" id="Phobius"/>
    </source>
</evidence>
<proteinExistence type="predicted"/>
<evidence type="ECO:0000313" key="3">
    <source>
        <dbReference type="Proteomes" id="UP000602442"/>
    </source>
</evidence>
<accession>A0ABS0N0X4</accession>
<feature type="transmembrane region" description="Helical" evidence="1">
    <location>
        <begin position="78"/>
        <end position="99"/>
    </location>
</feature>
<keyword evidence="3" id="KW-1185">Reference proteome</keyword>
<comment type="caution">
    <text evidence="2">The sequence shown here is derived from an EMBL/GenBank/DDBJ whole genome shotgun (WGS) entry which is preliminary data.</text>
</comment>
<reference evidence="2 3" key="1">
    <citation type="submission" date="2020-11" db="EMBL/GenBank/DDBJ databases">
        <title>Erythrobacter sediminis sp. nov., a marine bacterium from a tidal flat of Garorim Bay.</title>
        <authorList>
            <person name="Kim D."/>
            <person name="Yoo Y."/>
            <person name="Kim J.-J."/>
        </authorList>
    </citation>
    <scope>NUCLEOTIDE SEQUENCE [LARGE SCALE GENOMIC DNA]</scope>
    <source>
        <strain evidence="2 3">JGD-13</strain>
    </source>
</reference>
<keyword evidence="1" id="KW-1133">Transmembrane helix</keyword>
<dbReference type="RefSeq" id="WP_197920258.1">
    <property type="nucleotide sequence ID" value="NZ_CAWPTA010000006.1"/>
</dbReference>
<protein>
    <recommendedName>
        <fullName evidence="4">Integral membrane protein</fullName>
    </recommendedName>
</protein>
<name>A0ABS0N0X4_9SPHN</name>
<dbReference type="Proteomes" id="UP000602442">
    <property type="component" value="Unassembled WGS sequence"/>
</dbReference>
<evidence type="ECO:0008006" key="4">
    <source>
        <dbReference type="Google" id="ProtNLM"/>
    </source>
</evidence>
<keyword evidence="1" id="KW-0812">Transmembrane</keyword>
<organism evidence="2 3">
    <name type="scientific">Aurantiacibacter sediminis</name>
    <dbReference type="NCBI Taxonomy" id="2793064"/>
    <lineage>
        <taxon>Bacteria</taxon>
        <taxon>Pseudomonadati</taxon>
        <taxon>Pseudomonadota</taxon>
        <taxon>Alphaproteobacteria</taxon>
        <taxon>Sphingomonadales</taxon>
        <taxon>Erythrobacteraceae</taxon>
        <taxon>Aurantiacibacter</taxon>
    </lineage>
</organism>
<feature type="transmembrane region" description="Helical" evidence="1">
    <location>
        <begin position="6"/>
        <end position="25"/>
    </location>
</feature>